<accession>A0A5E4GH51</accession>
<dbReference type="Proteomes" id="UP000327085">
    <property type="component" value="Chromosome 1"/>
</dbReference>
<sequence>MLDGIAGLVVFNGVVVQAGDAVTILLKQVAEFNAAHVVDSTQGMAQNALAASGAKGWWGGYSGMALAVSFVRVARGFVLHVGFNGGGGGGAGNSSPLLGIWFQKVEFLHASRDCNQAAHLVVGTTGIMFALNGY</sequence>
<gene>
    <name evidence="1" type="ORF">ALMOND_2B007568</name>
</gene>
<dbReference type="EMBL" id="CABIKO010000758">
    <property type="protein sequence ID" value="VVA39239.1"/>
    <property type="molecule type" value="Genomic_DNA"/>
</dbReference>
<evidence type="ECO:0000313" key="1">
    <source>
        <dbReference type="EMBL" id="VVA39239.1"/>
    </source>
</evidence>
<dbReference type="InParanoid" id="A0A5E4GH51"/>
<dbReference type="Gramene" id="VVA39239">
    <property type="protein sequence ID" value="VVA39239"/>
    <property type="gene ID" value="Prudul26B007568"/>
</dbReference>
<evidence type="ECO:0000313" key="2">
    <source>
        <dbReference type="Proteomes" id="UP000327085"/>
    </source>
</evidence>
<proteinExistence type="predicted"/>
<name>A0A5E4GH51_PRUDU</name>
<protein>
    <submittedName>
        <fullName evidence="1">PREDICTED: PRUPE_5G134600</fullName>
    </submittedName>
</protein>
<dbReference type="AlphaFoldDB" id="A0A5E4GH51"/>
<reference evidence="2" key="1">
    <citation type="journal article" date="2020" name="Plant J.">
        <title>Transposons played a major role in the diversification between the closely related almond and peach genomes: results from the almond genome sequence.</title>
        <authorList>
            <person name="Alioto T."/>
            <person name="Alexiou K.G."/>
            <person name="Bardil A."/>
            <person name="Barteri F."/>
            <person name="Castanera R."/>
            <person name="Cruz F."/>
            <person name="Dhingra A."/>
            <person name="Duval H."/>
            <person name="Fernandez I Marti A."/>
            <person name="Frias L."/>
            <person name="Galan B."/>
            <person name="Garcia J.L."/>
            <person name="Howad W."/>
            <person name="Gomez-Garrido J."/>
            <person name="Gut M."/>
            <person name="Julca I."/>
            <person name="Morata J."/>
            <person name="Puigdomenech P."/>
            <person name="Ribeca P."/>
            <person name="Rubio Cabetas M.J."/>
            <person name="Vlasova A."/>
            <person name="Wirthensohn M."/>
            <person name="Garcia-Mas J."/>
            <person name="Gabaldon T."/>
            <person name="Casacuberta J.M."/>
            <person name="Arus P."/>
        </authorList>
    </citation>
    <scope>NUCLEOTIDE SEQUENCE [LARGE SCALE GENOMIC DNA]</scope>
    <source>
        <strain evidence="2">cv. Texas</strain>
    </source>
</reference>
<organism evidence="1 2">
    <name type="scientific">Prunus dulcis</name>
    <name type="common">Almond</name>
    <name type="synonym">Amygdalus dulcis</name>
    <dbReference type="NCBI Taxonomy" id="3755"/>
    <lineage>
        <taxon>Eukaryota</taxon>
        <taxon>Viridiplantae</taxon>
        <taxon>Streptophyta</taxon>
        <taxon>Embryophyta</taxon>
        <taxon>Tracheophyta</taxon>
        <taxon>Spermatophyta</taxon>
        <taxon>Magnoliopsida</taxon>
        <taxon>eudicotyledons</taxon>
        <taxon>Gunneridae</taxon>
        <taxon>Pentapetalae</taxon>
        <taxon>rosids</taxon>
        <taxon>fabids</taxon>
        <taxon>Rosales</taxon>
        <taxon>Rosaceae</taxon>
        <taxon>Amygdaloideae</taxon>
        <taxon>Amygdaleae</taxon>
        <taxon>Prunus</taxon>
    </lineage>
</organism>